<dbReference type="InterPro" id="IPR003616">
    <property type="entry name" value="Post-SET_dom"/>
</dbReference>
<evidence type="ECO:0000256" key="2">
    <source>
        <dbReference type="ARBA" id="ARBA00022691"/>
    </source>
</evidence>
<evidence type="ECO:0008006" key="7">
    <source>
        <dbReference type="Google" id="ProtNLM"/>
    </source>
</evidence>
<dbReference type="GO" id="GO:0016740">
    <property type="term" value="F:transferase activity"/>
    <property type="evidence" value="ECO:0007669"/>
    <property type="project" value="UniProtKB-KW"/>
</dbReference>
<feature type="domain" description="Post-SET" evidence="4">
    <location>
        <begin position="136"/>
        <end position="152"/>
    </location>
</feature>
<dbReference type="EMBL" id="BJYZ01000006">
    <property type="protein sequence ID" value="GEO37368.1"/>
    <property type="molecule type" value="Genomic_DNA"/>
</dbReference>
<comment type="caution">
    <text evidence="5">The sequence shown here is derived from an EMBL/GenBank/DDBJ whole genome shotgun (WGS) entry which is preliminary data.</text>
</comment>
<evidence type="ECO:0000313" key="6">
    <source>
        <dbReference type="Proteomes" id="UP000321523"/>
    </source>
</evidence>
<accession>A0A512DLL7</accession>
<evidence type="ECO:0000256" key="1">
    <source>
        <dbReference type="ARBA" id="ARBA00022679"/>
    </source>
</evidence>
<dbReference type="RefSeq" id="WP_169789297.1">
    <property type="nucleotide sequence ID" value="NZ_BJYZ01000006.1"/>
</dbReference>
<feature type="domain" description="SET" evidence="3">
    <location>
        <begin position="13"/>
        <end position="128"/>
    </location>
</feature>
<evidence type="ECO:0000313" key="5">
    <source>
        <dbReference type="EMBL" id="GEO37368.1"/>
    </source>
</evidence>
<dbReference type="Pfam" id="PF00856">
    <property type="entry name" value="SET"/>
    <property type="match status" value="1"/>
</dbReference>
<keyword evidence="2" id="KW-0949">S-adenosyl-L-methionine</keyword>
<keyword evidence="1" id="KW-0808">Transferase</keyword>
<keyword evidence="6" id="KW-1185">Reference proteome</keyword>
<proteinExistence type="predicted"/>
<sequence length="190" mass="20878">MTWNQAGFLKPQRKLSQYLFLYVAPSMAAGLGLFTSKPFEAGATVLTVTDPDYLAQAMSHAEITAAGFSHADIFQVGSDLFIPPYGGPDDFTNHSCEPNCGLKVRPDGFSMVALYDIEANEELTYDYSTHQEHPLEDMDCACGSRGCRRVVRSFSTLPKPLRRRYLSLGIVADFAAEMALIAAEGSDCRF</sequence>
<dbReference type="PROSITE" id="PS50280">
    <property type="entry name" value="SET"/>
    <property type="match status" value="1"/>
</dbReference>
<dbReference type="SUPFAM" id="SSF82199">
    <property type="entry name" value="SET domain"/>
    <property type="match status" value="1"/>
</dbReference>
<dbReference type="Proteomes" id="UP000321523">
    <property type="component" value="Unassembled WGS sequence"/>
</dbReference>
<organism evidence="5 6">
    <name type="scientific">Skermanella aerolata</name>
    <dbReference type="NCBI Taxonomy" id="393310"/>
    <lineage>
        <taxon>Bacteria</taxon>
        <taxon>Pseudomonadati</taxon>
        <taxon>Pseudomonadota</taxon>
        <taxon>Alphaproteobacteria</taxon>
        <taxon>Rhodospirillales</taxon>
        <taxon>Azospirillaceae</taxon>
        <taxon>Skermanella</taxon>
    </lineage>
</organism>
<name>A0A512DLL7_9PROT</name>
<dbReference type="AlphaFoldDB" id="A0A512DLL7"/>
<dbReference type="Gene3D" id="2.170.270.10">
    <property type="entry name" value="SET domain"/>
    <property type="match status" value="1"/>
</dbReference>
<evidence type="ECO:0000259" key="4">
    <source>
        <dbReference type="PROSITE" id="PS50868"/>
    </source>
</evidence>
<dbReference type="PROSITE" id="PS50868">
    <property type="entry name" value="POST_SET"/>
    <property type="match status" value="1"/>
</dbReference>
<protein>
    <recommendedName>
        <fullName evidence="7">SET domain-containing protein-lysine N-methyltransferase</fullName>
    </recommendedName>
</protein>
<dbReference type="InterPro" id="IPR001214">
    <property type="entry name" value="SET_dom"/>
</dbReference>
<evidence type="ECO:0000259" key="3">
    <source>
        <dbReference type="PROSITE" id="PS50280"/>
    </source>
</evidence>
<gene>
    <name evidence="5" type="ORF">SAE02_15160</name>
</gene>
<dbReference type="SMART" id="SM00317">
    <property type="entry name" value="SET"/>
    <property type="match status" value="1"/>
</dbReference>
<dbReference type="InterPro" id="IPR046341">
    <property type="entry name" value="SET_dom_sf"/>
</dbReference>
<reference evidence="5 6" key="1">
    <citation type="submission" date="2019-07" db="EMBL/GenBank/DDBJ databases">
        <title>Whole genome shotgun sequence of Skermanella aerolata NBRC 106429.</title>
        <authorList>
            <person name="Hosoyama A."/>
            <person name="Uohara A."/>
            <person name="Ohji S."/>
            <person name="Ichikawa N."/>
        </authorList>
    </citation>
    <scope>NUCLEOTIDE SEQUENCE [LARGE SCALE GENOMIC DNA]</scope>
    <source>
        <strain evidence="5 6">NBRC 106429</strain>
    </source>
</reference>